<dbReference type="EMBL" id="ATHJ01000074">
    <property type="protein sequence ID" value="EPR41507.1"/>
    <property type="molecule type" value="Genomic_DNA"/>
</dbReference>
<evidence type="ECO:0000313" key="1">
    <source>
        <dbReference type="EMBL" id="EPR41507.1"/>
    </source>
</evidence>
<name>S7TWN4_DESML</name>
<sequence>MKRILMMLISVMFFLLFLPAVQYASEWWLLGTVKGDGIRHKPIPVLLVKIDDAGGTVVAKTRTNARGQYAFSDPGEGLPPKAYKVVLNVRPDLSIDISLADVTPRGWMPAIIPPVTVYW</sequence>
<dbReference type="Gene3D" id="2.60.40.10">
    <property type="entry name" value="Immunoglobulins"/>
    <property type="match status" value="1"/>
</dbReference>
<proteinExistence type="predicted"/>
<evidence type="ECO:0000313" key="2">
    <source>
        <dbReference type="Proteomes" id="UP000014977"/>
    </source>
</evidence>
<gene>
    <name evidence="1" type="ORF">dsmv_1940</name>
</gene>
<dbReference type="InterPro" id="IPR013783">
    <property type="entry name" value="Ig-like_fold"/>
</dbReference>
<protein>
    <recommendedName>
        <fullName evidence="3">Carboxypeptidase regulatory-like domain-containing protein</fullName>
    </recommendedName>
</protein>
<dbReference type="Proteomes" id="UP000014977">
    <property type="component" value="Unassembled WGS sequence"/>
</dbReference>
<reference evidence="1 2" key="1">
    <citation type="journal article" date="2013" name="Genome Announc.">
        <title>Draft genome sequences for three mercury-methylating, sulfate-reducing bacteria.</title>
        <authorList>
            <person name="Brown S.D."/>
            <person name="Hurt R.A.Jr."/>
            <person name="Gilmour C.C."/>
            <person name="Elias D.A."/>
        </authorList>
    </citation>
    <scope>NUCLEOTIDE SEQUENCE [LARGE SCALE GENOMIC DNA]</scope>
    <source>
        <strain evidence="1 2">DSM 2059</strain>
    </source>
</reference>
<comment type="caution">
    <text evidence="1">The sequence shown here is derived from an EMBL/GenBank/DDBJ whole genome shotgun (WGS) entry which is preliminary data.</text>
</comment>
<evidence type="ECO:0008006" key="3">
    <source>
        <dbReference type="Google" id="ProtNLM"/>
    </source>
</evidence>
<dbReference type="AlphaFoldDB" id="S7TWN4"/>
<keyword evidence="2" id="KW-1185">Reference proteome</keyword>
<accession>S7TWN4</accession>
<organism evidence="1 2">
    <name type="scientific">Desulfococcus multivorans DSM 2059</name>
    <dbReference type="NCBI Taxonomy" id="1121405"/>
    <lineage>
        <taxon>Bacteria</taxon>
        <taxon>Pseudomonadati</taxon>
        <taxon>Thermodesulfobacteriota</taxon>
        <taxon>Desulfobacteria</taxon>
        <taxon>Desulfobacterales</taxon>
        <taxon>Desulfococcaceae</taxon>
        <taxon>Desulfococcus</taxon>
    </lineage>
</organism>
<dbReference type="SUPFAM" id="SSF117074">
    <property type="entry name" value="Hypothetical protein PA1324"/>
    <property type="match status" value="1"/>
</dbReference>